<dbReference type="RefSeq" id="WP_153469392.1">
    <property type="nucleotide sequence ID" value="NZ_QYAZ01000001.1"/>
</dbReference>
<protein>
    <submittedName>
        <fullName evidence="3">Capsule biosynthesis protein</fullName>
    </submittedName>
</protein>
<keyword evidence="2" id="KW-0812">Transmembrane</keyword>
<evidence type="ECO:0000256" key="2">
    <source>
        <dbReference type="SAM" id="Phobius"/>
    </source>
</evidence>
<dbReference type="EMBL" id="QYAZ01000001">
    <property type="protein sequence ID" value="KAB8123961.1"/>
    <property type="molecule type" value="Genomic_DNA"/>
</dbReference>
<keyword evidence="4" id="KW-1185">Reference proteome</keyword>
<evidence type="ECO:0000313" key="3">
    <source>
        <dbReference type="EMBL" id="KAB8123961.1"/>
    </source>
</evidence>
<keyword evidence="1" id="KW-0175">Coiled coil</keyword>
<sequence>MNPDVYVPDDNQDHIPDVPFLTKTTHWFFRHWPFMLWVVLPTFLTALYLTLVATPQYISEAHFVVRGRSGQSSISLSSILQSSGGGGGATSENTYVVQDYMQSRDAAALLIKQDGLLDIYARSEADFIARFPFFMFKNDFEHFYNYYKRHVLVEQDTETDISILKVRSFRAADSRKIARALLDASENLVNDINRRQRENLIHATSREVQEAENKLRDINQKLAEYRNTIAQIDPLRQSVPMVSFVTSLQNMLTSTNMQLNQLRASAPGSPLIAAYERQAAILADQIRKSGSQITGSDQSLVPKITGYDDLMIQRELEQRILASNVASLEVAKQQANQQMIYVDEIAQPNEPDWPEYPRNIVVLFIVFMSFFILYIMVRLLIESAREKNLE</sequence>
<comment type="caution">
    <text evidence="3">The sequence shown here is derived from an EMBL/GenBank/DDBJ whole genome shotgun (WGS) entry which is preliminary data.</text>
</comment>
<feature type="coiled-coil region" evidence="1">
    <location>
        <begin position="194"/>
        <end position="228"/>
    </location>
</feature>
<gene>
    <name evidence="3" type="ORF">D3W54_06835</name>
</gene>
<evidence type="ECO:0000313" key="4">
    <source>
        <dbReference type="Proteomes" id="UP000427842"/>
    </source>
</evidence>
<feature type="transmembrane region" description="Helical" evidence="2">
    <location>
        <begin position="34"/>
        <end position="58"/>
    </location>
</feature>
<accession>A0ABQ6VV14</accession>
<keyword evidence="2" id="KW-1133">Transmembrane helix</keyword>
<reference evidence="3 4" key="1">
    <citation type="submission" date="2018-09" db="EMBL/GenBank/DDBJ databases">
        <title>Genome sequence and characterization of the bcs clusters for the production of nanocellulose from the low pH resistant strain Komagataeibacter medellinensis ID13488.</title>
        <authorList>
            <person name="Hernandez-Arriaga A.M."/>
            <person name="Del Cerro C."/>
            <person name="Urbina L."/>
            <person name="Eceiza A."/>
            <person name="Retegi A."/>
            <person name="Prieto M.A."/>
        </authorList>
    </citation>
    <scope>NUCLEOTIDE SEQUENCE [LARGE SCALE GENOMIC DNA]</scope>
    <source>
        <strain evidence="3 4">ID13488</strain>
    </source>
</reference>
<proteinExistence type="predicted"/>
<name>A0ABQ6VV14_9PROT</name>
<dbReference type="InterPro" id="IPR050445">
    <property type="entry name" value="Bact_polysacc_biosynth/exp"/>
</dbReference>
<evidence type="ECO:0000256" key="1">
    <source>
        <dbReference type="SAM" id="Coils"/>
    </source>
</evidence>
<keyword evidence="2" id="KW-0472">Membrane</keyword>
<feature type="transmembrane region" description="Helical" evidence="2">
    <location>
        <begin position="360"/>
        <end position="381"/>
    </location>
</feature>
<dbReference type="PANTHER" id="PTHR32309:SF13">
    <property type="entry name" value="FERRIC ENTEROBACTIN TRANSPORT PROTEIN FEPE"/>
    <property type="match status" value="1"/>
</dbReference>
<dbReference type="PANTHER" id="PTHR32309">
    <property type="entry name" value="TYROSINE-PROTEIN KINASE"/>
    <property type="match status" value="1"/>
</dbReference>
<dbReference type="Proteomes" id="UP000427842">
    <property type="component" value="Unassembled WGS sequence"/>
</dbReference>
<organism evidence="3 4">
    <name type="scientific">Komagataeibacter medellinensis</name>
    <dbReference type="NCBI Taxonomy" id="1177712"/>
    <lineage>
        <taxon>Bacteria</taxon>
        <taxon>Pseudomonadati</taxon>
        <taxon>Pseudomonadota</taxon>
        <taxon>Alphaproteobacteria</taxon>
        <taxon>Acetobacterales</taxon>
        <taxon>Acetobacteraceae</taxon>
        <taxon>Komagataeibacter</taxon>
    </lineage>
</organism>